<dbReference type="PANTHER" id="PTHR33076">
    <property type="entry name" value="NON-SPECIFIC LIPID-TRANSFER PROTEIN 2-RELATED"/>
    <property type="match status" value="1"/>
</dbReference>
<dbReference type="CDD" id="cd01960">
    <property type="entry name" value="nsLTP1"/>
    <property type="match status" value="1"/>
</dbReference>
<gene>
    <name evidence="7" type="ORF">EJD97_012861</name>
</gene>
<comment type="function">
    <text evidence="4">Plant non-specific lipid-transfer proteins transfer phospholipids as well as galactolipids across membranes. May play a role in wax or cutin deposition in the cell walls of expanding epidermal cells and certain secretory tissues.</text>
</comment>
<evidence type="ECO:0000256" key="3">
    <source>
        <dbReference type="ARBA" id="ARBA00023121"/>
    </source>
</evidence>
<comment type="similarity">
    <text evidence="1 4">Belongs to the plant LTP family.</text>
</comment>
<dbReference type="Gene3D" id="1.10.110.10">
    <property type="entry name" value="Plant lipid-transfer and hydrophobic proteins"/>
    <property type="match status" value="1"/>
</dbReference>
<dbReference type="SMR" id="A0A6N2BCG7"/>
<feature type="signal peptide" evidence="5">
    <location>
        <begin position="1"/>
        <end position="22"/>
    </location>
</feature>
<dbReference type="InterPro" id="IPR000528">
    <property type="entry name" value="Plant_nsLTP"/>
</dbReference>
<reference evidence="7" key="1">
    <citation type="submission" date="2019-05" db="EMBL/GenBank/DDBJ databases">
        <title>The de novo reference genome and transcriptome assemblies of the wild tomato species Solanum chilense.</title>
        <authorList>
            <person name="Stam R."/>
            <person name="Nosenko T."/>
            <person name="Hoerger A.C."/>
            <person name="Stephan W."/>
            <person name="Seidel M.A."/>
            <person name="Kuhn J.M.M."/>
            <person name="Haberer G."/>
            <person name="Tellier A."/>
        </authorList>
    </citation>
    <scope>NUCLEOTIDE SEQUENCE</scope>
    <source>
        <tissue evidence="7">Mature leaves</tissue>
    </source>
</reference>
<protein>
    <recommendedName>
        <fullName evidence="4">Non-specific lipid-transfer protein</fullName>
    </recommendedName>
</protein>
<evidence type="ECO:0000256" key="4">
    <source>
        <dbReference type="RuleBase" id="RU000628"/>
    </source>
</evidence>
<dbReference type="Pfam" id="PF00234">
    <property type="entry name" value="Tryp_alpha_amyl"/>
    <property type="match status" value="1"/>
</dbReference>
<dbReference type="PRINTS" id="PR00382">
    <property type="entry name" value="LIPIDTRNSFER"/>
</dbReference>
<evidence type="ECO:0000256" key="5">
    <source>
        <dbReference type="SAM" id="SignalP"/>
    </source>
</evidence>
<dbReference type="SUPFAM" id="SSF47699">
    <property type="entry name" value="Bifunctional inhibitor/lipid-transfer protein/seed storage 2S albumin"/>
    <property type="match status" value="1"/>
</dbReference>
<evidence type="ECO:0000256" key="1">
    <source>
        <dbReference type="ARBA" id="ARBA00009748"/>
    </source>
</evidence>
<dbReference type="GO" id="GO:0008289">
    <property type="term" value="F:lipid binding"/>
    <property type="evidence" value="ECO:0007669"/>
    <property type="project" value="UniProtKB-KW"/>
</dbReference>
<sequence>MAKILCIAVLCMMALVAPHAQAVITCLDVSLHVAVCVPYLTNKGPLGGCCDGIKSLNSLATTTKDRQIICNCLKANANIIAGIDWIKARTLPATCKVNIPYLISTQLDCANF</sequence>
<proteinExistence type="inferred from homology"/>
<keyword evidence="3 4" id="KW-0446">Lipid-binding</keyword>
<dbReference type="EMBL" id="RXGB01003284">
    <property type="protein sequence ID" value="TMW92565.1"/>
    <property type="molecule type" value="Genomic_DNA"/>
</dbReference>
<dbReference type="InterPro" id="IPR036312">
    <property type="entry name" value="Bifun_inhib/LTP/seed_sf"/>
</dbReference>
<feature type="chain" id="PRO_5027012358" description="Non-specific lipid-transfer protein" evidence="5">
    <location>
        <begin position="23"/>
        <end position="112"/>
    </location>
</feature>
<evidence type="ECO:0000256" key="2">
    <source>
        <dbReference type="ARBA" id="ARBA00022448"/>
    </source>
</evidence>
<feature type="domain" description="Bifunctional inhibitor/plant lipid transfer protein/seed storage helical" evidence="6">
    <location>
        <begin position="26"/>
        <end position="109"/>
    </location>
</feature>
<dbReference type="AlphaFoldDB" id="A0A6N2BCG7"/>
<comment type="caution">
    <text evidence="7">The sequence shown here is derived from an EMBL/GenBank/DDBJ whole genome shotgun (WGS) entry which is preliminary data.</text>
</comment>
<keyword evidence="5" id="KW-0732">Signal</keyword>
<dbReference type="InterPro" id="IPR016140">
    <property type="entry name" value="Bifunc_inhib/LTP/seed_store"/>
</dbReference>
<evidence type="ECO:0000313" key="7">
    <source>
        <dbReference type="EMBL" id="TMW92565.1"/>
    </source>
</evidence>
<evidence type="ECO:0000259" key="6">
    <source>
        <dbReference type="SMART" id="SM00499"/>
    </source>
</evidence>
<dbReference type="GO" id="GO:0006869">
    <property type="term" value="P:lipid transport"/>
    <property type="evidence" value="ECO:0007669"/>
    <property type="project" value="InterPro"/>
</dbReference>
<dbReference type="SMART" id="SM00499">
    <property type="entry name" value="AAI"/>
    <property type="match status" value="1"/>
</dbReference>
<organism evidence="7">
    <name type="scientific">Solanum chilense</name>
    <name type="common">Tomato</name>
    <name type="synonym">Lycopersicon chilense</name>
    <dbReference type="NCBI Taxonomy" id="4083"/>
    <lineage>
        <taxon>Eukaryota</taxon>
        <taxon>Viridiplantae</taxon>
        <taxon>Streptophyta</taxon>
        <taxon>Embryophyta</taxon>
        <taxon>Tracheophyta</taxon>
        <taxon>Spermatophyta</taxon>
        <taxon>Magnoliopsida</taxon>
        <taxon>eudicotyledons</taxon>
        <taxon>Gunneridae</taxon>
        <taxon>Pentapetalae</taxon>
        <taxon>asterids</taxon>
        <taxon>lamiids</taxon>
        <taxon>Solanales</taxon>
        <taxon>Solanaceae</taxon>
        <taxon>Solanoideae</taxon>
        <taxon>Solaneae</taxon>
        <taxon>Solanum</taxon>
        <taxon>Solanum subgen. Lycopersicon</taxon>
    </lineage>
</organism>
<keyword evidence="2 4" id="KW-0813">Transport</keyword>
<accession>A0A6N2BCG7</accession>
<name>A0A6N2BCG7_SOLCI</name>